<protein>
    <submittedName>
        <fullName evidence="11">Glycosyltransferase, group 2 family protein</fullName>
        <ecNumber evidence="11">2.4.-.-</ecNumber>
    </submittedName>
</protein>
<reference evidence="11" key="2">
    <citation type="submission" date="2013-06" db="EMBL/GenBank/DDBJ databases">
        <title>Draft genome sequence of Clostridium hylemonae (DSM 15053).</title>
        <authorList>
            <person name="Sudarsanam P."/>
            <person name="Ley R."/>
            <person name="Guruge J."/>
            <person name="Turnbaugh P.J."/>
            <person name="Mahowald M."/>
            <person name="Liep D."/>
            <person name="Gordon J."/>
        </authorList>
    </citation>
    <scope>NUCLEOTIDE SEQUENCE</scope>
    <source>
        <strain evidence="11">DSM 15053</strain>
    </source>
</reference>
<sequence length="358" mass="40863">MMYRDNKPAVSVVVPCYNEQEVLPLYLQAMQEVIKKMEPVTVEIIFVDDGSADETLKLLKEFHEKDNNYRYLSFSRNFGKESALYAGLKAAEGEYVAVMDADLQDPPEYLPEMYDILQEGEYDCVATRRGDRHGEAKLRSFLSASFYKFINKLSQVQIVEGARDFRMMNRKMADAILSLSECNRFSKGLFGWVGFRTKWLEYHNVERAAGDTKWSLWKLFKYSIDGILGFSTVPLSMASYGGILFCGAAFCMIVFLVVKNLFWHDPVAGWPAMMCVIFLIGGVQLLCIGISGQYLARAYTEIKNRPIYLLRESSDEEDAKTDGKDNKKQGRYVISLDSYGHPAHTVYPEDKKRISGRL</sequence>
<feature type="transmembrane region" description="Helical" evidence="9">
    <location>
        <begin position="237"/>
        <end position="258"/>
    </location>
</feature>
<dbReference type="RefSeq" id="WP_006444695.1">
    <property type="nucleotide sequence ID" value="NZ_CP036524.1"/>
</dbReference>
<keyword evidence="5 9" id="KW-0812">Transmembrane</keyword>
<comment type="subcellular location">
    <subcellularLocation>
        <location evidence="1">Cell membrane</location>
        <topology evidence="1">Multi-pass membrane protein</topology>
    </subcellularLocation>
</comment>
<dbReference type="EMBL" id="ABYI02000040">
    <property type="protein sequence ID" value="EEG72701.1"/>
    <property type="molecule type" value="Genomic_DNA"/>
</dbReference>
<dbReference type="Pfam" id="PF00535">
    <property type="entry name" value="Glycos_transf_2"/>
    <property type="match status" value="1"/>
</dbReference>
<reference evidence="11" key="1">
    <citation type="submission" date="2009-02" db="EMBL/GenBank/DDBJ databases">
        <authorList>
            <person name="Fulton L."/>
            <person name="Clifton S."/>
            <person name="Fulton B."/>
            <person name="Xu J."/>
            <person name="Minx P."/>
            <person name="Pepin K.H."/>
            <person name="Johnson M."/>
            <person name="Bhonagiri V."/>
            <person name="Nash W.E."/>
            <person name="Mardis E.R."/>
            <person name="Wilson R.K."/>
        </authorList>
    </citation>
    <scope>NUCLEOTIDE SEQUENCE [LARGE SCALE GENOMIC DNA]</scope>
    <source>
        <strain evidence="11">DSM 15053</strain>
    </source>
</reference>
<keyword evidence="7 9" id="KW-0472">Membrane</keyword>
<keyword evidence="6 9" id="KW-1133">Transmembrane helix</keyword>
<dbReference type="Gene3D" id="3.90.550.10">
    <property type="entry name" value="Spore Coat Polysaccharide Biosynthesis Protein SpsA, Chain A"/>
    <property type="match status" value="1"/>
</dbReference>
<keyword evidence="3 11" id="KW-0328">Glycosyltransferase</keyword>
<dbReference type="PANTHER" id="PTHR48090:SF8">
    <property type="entry name" value="GLYCOSYLTRANSFERASE CSBB-RELATED"/>
    <property type="match status" value="1"/>
</dbReference>
<evidence type="ECO:0000256" key="4">
    <source>
        <dbReference type="ARBA" id="ARBA00022679"/>
    </source>
</evidence>
<dbReference type="Proteomes" id="UP000004893">
    <property type="component" value="Unassembled WGS sequence"/>
</dbReference>
<evidence type="ECO:0000256" key="3">
    <source>
        <dbReference type="ARBA" id="ARBA00022676"/>
    </source>
</evidence>
<dbReference type="eggNOG" id="COG0463">
    <property type="taxonomic scope" value="Bacteria"/>
</dbReference>
<dbReference type="InterPro" id="IPR001173">
    <property type="entry name" value="Glyco_trans_2-like"/>
</dbReference>
<keyword evidence="4 11" id="KW-0808">Transferase</keyword>
<dbReference type="SUPFAM" id="SSF53448">
    <property type="entry name" value="Nucleotide-diphospho-sugar transferases"/>
    <property type="match status" value="1"/>
</dbReference>
<comment type="caution">
    <text evidence="11">The sequence shown here is derived from an EMBL/GenBank/DDBJ whole genome shotgun (WGS) entry which is preliminary data.</text>
</comment>
<dbReference type="EC" id="2.4.-.-" evidence="11"/>
<feature type="domain" description="Glycosyltransferase 2-like" evidence="10">
    <location>
        <begin position="11"/>
        <end position="176"/>
    </location>
</feature>
<evidence type="ECO:0000256" key="2">
    <source>
        <dbReference type="ARBA" id="ARBA00022475"/>
    </source>
</evidence>
<comment type="similarity">
    <text evidence="8">Belongs to the glycosyltransferase 2 family. GtrB subfamily.</text>
</comment>
<dbReference type="FunFam" id="3.90.550.10:FF:000079">
    <property type="entry name" value="Probable glycosyl transferase"/>
    <property type="match status" value="1"/>
</dbReference>
<evidence type="ECO:0000256" key="5">
    <source>
        <dbReference type="ARBA" id="ARBA00022692"/>
    </source>
</evidence>
<organism evidence="11 12">
    <name type="scientific">[Clostridium] hylemonae DSM 15053</name>
    <dbReference type="NCBI Taxonomy" id="553973"/>
    <lineage>
        <taxon>Bacteria</taxon>
        <taxon>Bacillati</taxon>
        <taxon>Bacillota</taxon>
        <taxon>Clostridia</taxon>
        <taxon>Lachnospirales</taxon>
        <taxon>Lachnospiraceae</taxon>
    </lineage>
</organism>
<keyword evidence="12" id="KW-1185">Reference proteome</keyword>
<evidence type="ECO:0000256" key="9">
    <source>
        <dbReference type="SAM" id="Phobius"/>
    </source>
</evidence>
<dbReference type="GO" id="GO:0005886">
    <property type="term" value="C:plasma membrane"/>
    <property type="evidence" value="ECO:0007669"/>
    <property type="project" value="UniProtKB-SubCell"/>
</dbReference>
<evidence type="ECO:0000256" key="7">
    <source>
        <dbReference type="ARBA" id="ARBA00023136"/>
    </source>
</evidence>
<evidence type="ECO:0000256" key="6">
    <source>
        <dbReference type="ARBA" id="ARBA00022989"/>
    </source>
</evidence>
<dbReference type="HOGENOM" id="CLU_033536_0_1_9"/>
<evidence type="ECO:0000259" key="10">
    <source>
        <dbReference type="Pfam" id="PF00535"/>
    </source>
</evidence>
<dbReference type="InterPro" id="IPR050256">
    <property type="entry name" value="Glycosyltransferase_2"/>
</dbReference>
<evidence type="ECO:0000256" key="1">
    <source>
        <dbReference type="ARBA" id="ARBA00004651"/>
    </source>
</evidence>
<dbReference type="GO" id="GO:0016757">
    <property type="term" value="F:glycosyltransferase activity"/>
    <property type="evidence" value="ECO:0007669"/>
    <property type="project" value="UniProtKB-KW"/>
</dbReference>
<keyword evidence="2" id="KW-1003">Cell membrane</keyword>
<evidence type="ECO:0000256" key="8">
    <source>
        <dbReference type="ARBA" id="ARBA00038152"/>
    </source>
</evidence>
<dbReference type="InterPro" id="IPR029044">
    <property type="entry name" value="Nucleotide-diphossugar_trans"/>
</dbReference>
<dbReference type="CDD" id="cd04187">
    <property type="entry name" value="DPM1_like_bac"/>
    <property type="match status" value="1"/>
</dbReference>
<dbReference type="AlphaFoldDB" id="C0C5G4"/>
<feature type="transmembrane region" description="Helical" evidence="9">
    <location>
        <begin position="270"/>
        <end position="296"/>
    </location>
</feature>
<evidence type="ECO:0000313" key="12">
    <source>
        <dbReference type="Proteomes" id="UP000004893"/>
    </source>
</evidence>
<accession>C0C5G4</accession>
<gene>
    <name evidence="11" type="ORF">CLOHYLEM_07340</name>
</gene>
<dbReference type="PANTHER" id="PTHR48090">
    <property type="entry name" value="UNDECAPRENYL-PHOSPHATE 4-DEOXY-4-FORMAMIDO-L-ARABINOSE TRANSFERASE-RELATED"/>
    <property type="match status" value="1"/>
</dbReference>
<proteinExistence type="inferred from homology"/>
<dbReference type="STRING" id="553973.CLOHYLEM_07340"/>
<evidence type="ECO:0000313" key="11">
    <source>
        <dbReference type="EMBL" id="EEG72701.1"/>
    </source>
</evidence>
<name>C0C5G4_9FIRM</name>